<feature type="region of interest" description="Disordered" evidence="1">
    <location>
        <begin position="1"/>
        <end position="26"/>
    </location>
</feature>
<reference evidence="2 3" key="1">
    <citation type="submission" date="2020-10" db="EMBL/GenBank/DDBJ databases">
        <title>The Coptis chinensis genome and diversification of protoberbering-type alkaloids.</title>
        <authorList>
            <person name="Wang B."/>
            <person name="Shu S."/>
            <person name="Song C."/>
            <person name="Liu Y."/>
        </authorList>
    </citation>
    <scope>NUCLEOTIDE SEQUENCE [LARGE SCALE GENOMIC DNA]</scope>
    <source>
        <strain evidence="2">HL-2020</strain>
        <tissue evidence="2">Leaf</tissue>
    </source>
</reference>
<gene>
    <name evidence="2" type="ORF">IFM89_019113</name>
</gene>
<feature type="region of interest" description="Disordered" evidence="1">
    <location>
        <begin position="250"/>
        <end position="288"/>
    </location>
</feature>
<feature type="compositionally biased region" description="Low complexity" evidence="1">
    <location>
        <begin position="10"/>
        <end position="22"/>
    </location>
</feature>
<accession>A0A835HW55</accession>
<protein>
    <submittedName>
        <fullName evidence="2">Uncharacterized protein</fullName>
    </submittedName>
</protein>
<evidence type="ECO:0000313" key="2">
    <source>
        <dbReference type="EMBL" id="KAF9605854.1"/>
    </source>
</evidence>
<feature type="compositionally biased region" description="Low complexity" evidence="1">
    <location>
        <begin position="259"/>
        <end position="269"/>
    </location>
</feature>
<dbReference type="AlphaFoldDB" id="A0A835HW55"/>
<sequence>MPPRKKKWKVVSSRQPSVRVPQTTSHRIRKTKKAIVVEDHIEEDENVELEEEHDEEIEISNGQEENLQQVDNVELEEKHDEEIAVSNGQEEILQQVDENESDGESKLGIYSGGPIDNQVLVDYEDHIARKIWAGKVYWDPYKDVRDIRPLDDVTFFNGVLCVLDIAEGYNINRVLRQVGYVQRIPGRPIQPKYGSKKANVRYNELIATEATRLLKESLDIGGTQDVHGMLAREKMIYNILQFKQIIQESSQSGGGGENSGDVGENSVGGQDNGGDGGENSGDNMDIDTTKVDQTTTCNEAEEKEMMVLIPYKDSIETVFKHTSDLLGKSEEFDQLSVQRDYIVLGSLESVKTADGLFLTEASKDKPSIELTRDEDEEEEIEEEDYNEEEEADYEEHDGEEGGLVDELCEGITIVVEVPQEIEIGIENVIIDDPPPTG</sequence>
<keyword evidence="3" id="KW-1185">Reference proteome</keyword>
<feature type="compositionally biased region" description="Acidic residues" evidence="1">
    <location>
        <begin position="41"/>
        <end position="58"/>
    </location>
</feature>
<dbReference type="EMBL" id="JADFTS010000005">
    <property type="protein sequence ID" value="KAF9605854.1"/>
    <property type="molecule type" value="Genomic_DNA"/>
</dbReference>
<feature type="compositionally biased region" description="Gly residues" evidence="1">
    <location>
        <begin position="270"/>
        <end position="279"/>
    </location>
</feature>
<proteinExistence type="predicted"/>
<organism evidence="2 3">
    <name type="scientific">Coptis chinensis</name>
    <dbReference type="NCBI Taxonomy" id="261450"/>
    <lineage>
        <taxon>Eukaryota</taxon>
        <taxon>Viridiplantae</taxon>
        <taxon>Streptophyta</taxon>
        <taxon>Embryophyta</taxon>
        <taxon>Tracheophyta</taxon>
        <taxon>Spermatophyta</taxon>
        <taxon>Magnoliopsida</taxon>
        <taxon>Ranunculales</taxon>
        <taxon>Ranunculaceae</taxon>
        <taxon>Coptidoideae</taxon>
        <taxon>Coptis</taxon>
    </lineage>
</organism>
<feature type="compositionally biased region" description="Acidic residues" evidence="1">
    <location>
        <begin position="372"/>
        <end position="405"/>
    </location>
</feature>
<name>A0A835HW55_9MAGN</name>
<dbReference type="Proteomes" id="UP000631114">
    <property type="component" value="Unassembled WGS sequence"/>
</dbReference>
<comment type="caution">
    <text evidence="2">The sequence shown here is derived from an EMBL/GenBank/DDBJ whole genome shotgun (WGS) entry which is preliminary data.</text>
</comment>
<evidence type="ECO:0000313" key="3">
    <source>
        <dbReference type="Proteomes" id="UP000631114"/>
    </source>
</evidence>
<feature type="region of interest" description="Disordered" evidence="1">
    <location>
        <begin position="41"/>
        <end position="65"/>
    </location>
</feature>
<evidence type="ECO:0000256" key="1">
    <source>
        <dbReference type="SAM" id="MobiDB-lite"/>
    </source>
</evidence>
<feature type="region of interest" description="Disordered" evidence="1">
    <location>
        <begin position="367"/>
        <end position="405"/>
    </location>
</feature>